<feature type="transmembrane region" description="Helical" evidence="10">
    <location>
        <begin position="773"/>
        <end position="791"/>
    </location>
</feature>
<gene>
    <name evidence="12" type="ORF">SHKM778_93700</name>
</gene>
<keyword evidence="5 10" id="KW-0812">Transmembrane</keyword>
<feature type="transmembrane region" description="Helical" evidence="10">
    <location>
        <begin position="503"/>
        <end position="523"/>
    </location>
</feature>
<evidence type="ECO:0000313" key="12">
    <source>
        <dbReference type="EMBL" id="BFO22982.1"/>
    </source>
</evidence>
<keyword evidence="3" id="KW-0328">Glycosyltransferase</keyword>
<dbReference type="PANTHER" id="PTHR32282">
    <property type="entry name" value="BINDING PROTEIN TRANSPEPTIDASE, PUTATIVE-RELATED"/>
    <property type="match status" value="1"/>
</dbReference>
<keyword evidence="4" id="KW-0808">Transferase</keyword>
<evidence type="ECO:0000256" key="5">
    <source>
        <dbReference type="ARBA" id="ARBA00022692"/>
    </source>
</evidence>
<protein>
    <recommendedName>
        <fullName evidence="11">Penicillin-binding protein transpeptidase domain-containing protein</fullName>
    </recommendedName>
</protein>
<keyword evidence="6 10" id="KW-1133">Transmembrane helix</keyword>
<dbReference type="Gene3D" id="3.40.710.10">
    <property type="entry name" value="DD-peptidase/beta-lactamase superfamily"/>
    <property type="match status" value="1"/>
</dbReference>
<dbReference type="GO" id="GO:0030288">
    <property type="term" value="C:outer membrane-bounded periplasmic space"/>
    <property type="evidence" value="ECO:0007669"/>
    <property type="project" value="TreeGrafter"/>
</dbReference>
<feature type="transmembrane region" description="Helical" evidence="10">
    <location>
        <begin position="798"/>
        <end position="816"/>
    </location>
</feature>
<feature type="region of interest" description="Disordered" evidence="9">
    <location>
        <begin position="319"/>
        <end position="397"/>
    </location>
</feature>
<dbReference type="Pfam" id="PF00905">
    <property type="entry name" value="Transpeptidase"/>
    <property type="match status" value="1"/>
</dbReference>
<feature type="transmembrane region" description="Helical" evidence="10">
    <location>
        <begin position="605"/>
        <end position="625"/>
    </location>
</feature>
<keyword evidence="7 10" id="KW-0472">Membrane</keyword>
<feature type="transmembrane region" description="Helical" evidence="10">
    <location>
        <begin position="713"/>
        <end position="733"/>
    </location>
</feature>
<feature type="domain" description="Penicillin-binding protein transpeptidase" evidence="11">
    <location>
        <begin position="1"/>
        <end position="259"/>
    </location>
</feature>
<feature type="transmembrane region" description="Helical" evidence="10">
    <location>
        <begin position="575"/>
        <end position="593"/>
    </location>
</feature>
<evidence type="ECO:0000256" key="4">
    <source>
        <dbReference type="ARBA" id="ARBA00022679"/>
    </source>
</evidence>
<feature type="compositionally biased region" description="Low complexity" evidence="9">
    <location>
        <begin position="348"/>
        <end position="362"/>
    </location>
</feature>
<sequence>MKPNDGAIVALYGGAGFENGHFNNNADTSGIPVGSTWKPFVLAAAMQHGTYKTNGEGVSPQSKYNGDDHLKVRNNDGSYVLKKDNTPFFQENESDFPWGFITLHKAMEQSVNTPFVQLGMDVGMKNVASVAEKSGILKDSLADLNASFALGTSTPSAIRMADAYATFAASGKQADPYSVTAVKHKGVELPGFEKPRVKLGMPENVAHNVTATLENVIENGTGYHAKGLGRAAAGKTGTTDENKSAWWVGYTQQLATSVAMFREDPKSHKLLSMNGTAGKDSIHGGDIPTEIWTEYMKAALKGKEDPGFPEAEKIGAIADGIGVPAPTPTVTETEEEKEETPSAPPSPTETETIPAPPTETSTCRPLDFRCDDDEDDTGGSDVGGTDAGVRTEGRPALPIPRRALTRGQQRERKQRRHLRLAVVSPGLGVSRETRAAAPAGAAALGIPPAMYGRMCGMPSGESTRASVHEPDPVRPTEEDRVAAAGSELIGGPLGRRALTGRSWWTPVRVIALVAIGMFALGLVQKAPCYNGGWFFGATSQYTHACYSDIPHLYQGRGFVDGLVPYFDRIPGDMEYLEYPVLTGLFMEVAAWLTPGSGTLQDQEQWYWMTNAGMLMACAAVIAVCVTRTHARRPWDGLLVAMAPAFALTATINWDLLAVALTAAAMLMWSRERPLAFGVLLGLATAAKFYPGLLLVPLLALCWRAGRWREYGTALGGAAVAWFLVNGPVMLFAFDGWSKFYAFSHERPVDFGSFWLILAQNSDDPLSTETVNTFASSLVLLCCAGVAALVLMAPRRPRFAQLAFLIVAAFILTNKVYSPQYVLWLVPLAVLARPKWRDFLVWQACEVVYFLAIWMHLAYTTGGDAHKGLPTDGYHWAIGAHLLGTLYLCVLVLRDILMPDRDPVRRSGDDDPSGGVLDGAEDVFVLGPAARPAQHAVHFEGPTVEWGRTGTTGGSL</sequence>
<keyword evidence="2" id="KW-1003">Cell membrane</keyword>
<dbReference type="GO" id="GO:0005886">
    <property type="term" value="C:plasma membrane"/>
    <property type="evidence" value="ECO:0007669"/>
    <property type="project" value="UniProtKB-SubCell"/>
</dbReference>
<evidence type="ECO:0000256" key="2">
    <source>
        <dbReference type="ARBA" id="ARBA00022475"/>
    </source>
</evidence>
<feature type="transmembrane region" description="Helical" evidence="10">
    <location>
        <begin position="637"/>
        <end position="668"/>
    </location>
</feature>
<accession>A0AAT9I098</accession>
<evidence type="ECO:0000256" key="7">
    <source>
        <dbReference type="ARBA" id="ARBA00023136"/>
    </source>
</evidence>
<evidence type="ECO:0000256" key="8">
    <source>
        <dbReference type="ARBA" id="ARBA00024033"/>
    </source>
</evidence>
<dbReference type="EMBL" id="AP035768">
    <property type="protein sequence ID" value="BFO22982.1"/>
    <property type="molecule type" value="Genomic_DNA"/>
</dbReference>
<reference evidence="12" key="1">
    <citation type="submission" date="2024-06" db="EMBL/GenBank/DDBJ databases">
        <authorList>
            <consortium name="consrtm"/>
            <person name="Uemura M."/>
            <person name="Terahara T."/>
        </authorList>
    </citation>
    <scope>NUCLEOTIDE SEQUENCE</scope>
    <source>
        <strain evidence="12">KM77-8</strain>
    </source>
</reference>
<dbReference type="GO" id="GO:0008955">
    <property type="term" value="F:peptidoglycan glycosyltransferase activity"/>
    <property type="evidence" value="ECO:0007669"/>
    <property type="project" value="TreeGrafter"/>
</dbReference>
<feature type="transmembrane region" description="Helical" evidence="10">
    <location>
        <begin position="674"/>
        <end position="701"/>
    </location>
</feature>
<dbReference type="InterPro" id="IPR012338">
    <property type="entry name" value="Beta-lactam/transpept-like"/>
</dbReference>
<dbReference type="Pfam" id="PF09594">
    <property type="entry name" value="GT87"/>
    <property type="match status" value="1"/>
</dbReference>
<comment type="similarity">
    <text evidence="8">Belongs to the glycosyltransferase 87 family.</text>
</comment>
<evidence type="ECO:0000256" key="10">
    <source>
        <dbReference type="SAM" id="Phobius"/>
    </source>
</evidence>
<dbReference type="AlphaFoldDB" id="A0AAT9I098"/>
<dbReference type="InterPro" id="IPR018584">
    <property type="entry name" value="GT87"/>
</dbReference>
<dbReference type="InterPro" id="IPR050396">
    <property type="entry name" value="Glycosyltr_51/Transpeptidase"/>
</dbReference>
<evidence type="ECO:0000256" key="9">
    <source>
        <dbReference type="SAM" id="MobiDB-lite"/>
    </source>
</evidence>
<evidence type="ECO:0000256" key="1">
    <source>
        <dbReference type="ARBA" id="ARBA00004651"/>
    </source>
</evidence>
<dbReference type="SUPFAM" id="SSF56601">
    <property type="entry name" value="beta-lactamase/transpeptidase-like"/>
    <property type="match status" value="1"/>
</dbReference>
<evidence type="ECO:0000259" key="11">
    <source>
        <dbReference type="Pfam" id="PF00905"/>
    </source>
</evidence>
<dbReference type="PANTHER" id="PTHR32282:SF34">
    <property type="entry name" value="PENICILLIN-BINDING PROTEIN 1A"/>
    <property type="match status" value="1"/>
</dbReference>
<proteinExistence type="inferred from homology"/>
<reference evidence="12" key="2">
    <citation type="submission" date="2024-07" db="EMBL/GenBank/DDBJ databases">
        <title>Streptomyces haneummycinica sp. nov., a new antibiotic-producing actinobacterium isolated from marine sediment.</title>
        <authorList>
            <person name="Uemura M."/>
            <person name="Hamada M."/>
            <person name="Hirano S."/>
            <person name="Kobayashi K."/>
            <person name="Ohshiro T."/>
            <person name="Kobayashi T."/>
            <person name="Terahara T."/>
        </authorList>
    </citation>
    <scope>NUCLEOTIDE SEQUENCE</scope>
    <source>
        <strain evidence="12">KM77-8</strain>
    </source>
</reference>
<organism evidence="12">
    <name type="scientific">Streptomyces haneummycinicus</name>
    <dbReference type="NCBI Taxonomy" id="3074435"/>
    <lineage>
        <taxon>Bacteria</taxon>
        <taxon>Bacillati</taxon>
        <taxon>Actinomycetota</taxon>
        <taxon>Actinomycetes</taxon>
        <taxon>Kitasatosporales</taxon>
        <taxon>Streptomycetaceae</taxon>
        <taxon>Streptomyces</taxon>
    </lineage>
</organism>
<evidence type="ECO:0000256" key="3">
    <source>
        <dbReference type="ARBA" id="ARBA00022676"/>
    </source>
</evidence>
<dbReference type="InterPro" id="IPR001460">
    <property type="entry name" value="PCN-bd_Tpept"/>
</dbReference>
<comment type="subcellular location">
    <subcellularLocation>
        <location evidence="1">Cell membrane</location>
        <topology evidence="1">Multi-pass membrane protein</topology>
    </subcellularLocation>
</comment>
<dbReference type="GO" id="GO:0009252">
    <property type="term" value="P:peptidoglycan biosynthetic process"/>
    <property type="evidence" value="ECO:0007669"/>
    <property type="project" value="TreeGrafter"/>
</dbReference>
<name>A0AAT9I098_9ACTN</name>
<feature type="transmembrane region" description="Helical" evidence="10">
    <location>
        <begin position="873"/>
        <end position="896"/>
    </location>
</feature>
<evidence type="ECO:0000256" key="6">
    <source>
        <dbReference type="ARBA" id="ARBA00022989"/>
    </source>
</evidence>
<dbReference type="GO" id="GO:0008658">
    <property type="term" value="F:penicillin binding"/>
    <property type="evidence" value="ECO:0007669"/>
    <property type="project" value="InterPro"/>
</dbReference>